<reference evidence="2 3" key="1">
    <citation type="journal article" date="2013" name="Genome Biol.">
        <title>The genome sequence of the most widely cultivated cacao type and its use to identify candidate genes regulating pod color.</title>
        <authorList>
            <person name="Motamayor J.C."/>
            <person name="Mockaitis K."/>
            <person name="Schmutz J."/>
            <person name="Haiminen N."/>
            <person name="Iii D.L."/>
            <person name="Cornejo O."/>
            <person name="Findley S.D."/>
            <person name="Zheng P."/>
            <person name="Utro F."/>
            <person name="Royaert S."/>
            <person name="Saski C."/>
            <person name="Jenkins J."/>
            <person name="Podicheti R."/>
            <person name="Zhao M."/>
            <person name="Scheffler B.E."/>
            <person name="Stack J.C."/>
            <person name="Feltus F.A."/>
            <person name="Mustiga G.M."/>
            <person name="Amores F."/>
            <person name="Phillips W."/>
            <person name="Marelli J.P."/>
            <person name="May G.D."/>
            <person name="Shapiro H."/>
            <person name="Ma J."/>
            <person name="Bustamante C.D."/>
            <person name="Schnell R.J."/>
            <person name="Main D."/>
            <person name="Gilbert D."/>
            <person name="Parida L."/>
            <person name="Kuhn D.N."/>
        </authorList>
    </citation>
    <scope>NUCLEOTIDE SEQUENCE [LARGE SCALE GENOMIC DNA]</scope>
    <source>
        <strain evidence="3">cv. Matina 1-6</strain>
    </source>
</reference>
<protein>
    <submittedName>
        <fullName evidence="2">Uncharacterized protein</fullName>
    </submittedName>
</protein>
<dbReference type="PANTHER" id="PTHR33640:SF34">
    <property type="entry name" value="PROTEIN, PUTATIVE-RELATED"/>
    <property type="match status" value="1"/>
</dbReference>
<name>A0A061FD36_THECC</name>
<dbReference type="AlphaFoldDB" id="A0A061FD36"/>
<evidence type="ECO:0000256" key="1">
    <source>
        <dbReference type="SAM" id="Phobius"/>
    </source>
</evidence>
<feature type="transmembrane region" description="Helical" evidence="1">
    <location>
        <begin position="16"/>
        <end position="34"/>
    </location>
</feature>
<dbReference type="OMA" id="VMMEENI"/>
<evidence type="ECO:0000313" key="3">
    <source>
        <dbReference type="Proteomes" id="UP000026915"/>
    </source>
</evidence>
<keyword evidence="1" id="KW-0472">Membrane</keyword>
<keyword evidence="1" id="KW-0812">Transmembrane</keyword>
<proteinExistence type="predicted"/>
<dbReference type="Gramene" id="EOY14818">
    <property type="protein sequence ID" value="EOY14818"/>
    <property type="gene ID" value="TCM_034085"/>
</dbReference>
<accession>A0A061FD36</accession>
<dbReference type="HOGENOM" id="CLU_1312090_0_0_1"/>
<keyword evidence="3" id="KW-1185">Reference proteome</keyword>
<sequence>MTAYSYNKQQKLEKKYSVPLCRVVLALVLLFHLSTHVDIARAFYQVVVTFSSKHWLAFIFMNFIIFVLSFLSSQKQMEPPYVIYHDNVGSHMNVRPVDVGDDSPPGEEHKEEILVDKHIVSVENAAGEILSVCSDDSSESFEWSHHGLELRRLERRMSKEVVITMREPPWRSMDDMRNEEFTFSMEAFIAERNEVMMEENIHDEEGLQFF</sequence>
<keyword evidence="1" id="KW-1133">Transmembrane helix</keyword>
<evidence type="ECO:0000313" key="2">
    <source>
        <dbReference type="EMBL" id="EOY14818.1"/>
    </source>
</evidence>
<organism evidence="2 3">
    <name type="scientific">Theobroma cacao</name>
    <name type="common">Cacao</name>
    <name type="synonym">Cocoa</name>
    <dbReference type="NCBI Taxonomy" id="3641"/>
    <lineage>
        <taxon>Eukaryota</taxon>
        <taxon>Viridiplantae</taxon>
        <taxon>Streptophyta</taxon>
        <taxon>Embryophyta</taxon>
        <taxon>Tracheophyta</taxon>
        <taxon>Spermatophyta</taxon>
        <taxon>Magnoliopsida</taxon>
        <taxon>eudicotyledons</taxon>
        <taxon>Gunneridae</taxon>
        <taxon>Pentapetalae</taxon>
        <taxon>rosids</taxon>
        <taxon>malvids</taxon>
        <taxon>Malvales</taxon>
        <taxon>Malvaceae</taxon>
        <taxon>Byttnerioideae</taxon>
        <taxon>Theobroma</taxon>
    </lineage>
</organism>
<dbReference type="InParanoid" id="A0A061FD36"/>
<gene>
    <name evidence="2" type="ORF">TCM_034085</name>
</gene>
<dbReference type="EMBL" id="CM001886">
    <property type="protein sequence ID" value="EOY14818.1"/>
    <property type="molecule type" value="Genomic_DNA"/>
</dbReference>
<feature type="transmembrane region" description="Helical" evidence="1">
    <location>
        <begin position="54"/>
        <end position="71"/>
    </location>
</feature>
<dbReference type="Proteomes" id="UP000026915">
    <property type="component" value="Chromosome 8"/>
</dbReference>
<dbReference type="PANTHER" id="PTHR33640">
    <property type="entry name" value="TRANSMEMBRANE PROTEIN"/>
    <property type="match status" value="1"/>
</dbReference>